<feature type="region of interest" description="Disordered" evidence="5">
    <location>
        <begin position="81"/>
        <end position="106"/>
    </location>
</feature>
<sequence>MQRFVREWNSLTAMKQKIIRKSGQIFVSPVVALGDLTKQQRKSGITKRYLTKEDVAFASLSKVQSSGGSVRLISRESTSSIKGQVHSKAAAGPPAITQDGKDQSSAVIQPEDRGGEFSAPGGYLQAMDSAGNPLCLHCQQPCSQPDKHVSTTAWDTRYCSQKCQDDFLIRSNQSYMRAKVFETEHGVCQQCCLNAQELYLSVRDAPKIQRKTLLEGTWMAQLPLDQLNELIRNPTEGQFWQVDHINPVYGGGGQCSLDNLQTLCTVCHRERTAKQAKERSRTKKFSVANKHSSDITKFFTKV</sequence>
<gene>
    <name evidence="7" type="ORF">GDO86_016756</name>
</gene>
<dbReference type="GO" id="GO:0031297">
    <property type="term" value="P:replication fork processing"/>
    <property type="evidence" value="ECO:0007669"/>
    <property type="project" value="TreeGrafter"/>
</dbReference>
<dbReference type="InterPro" id="IPR003615">
    <property type="entry name" value="HNH_nuc"/>
</dbReference>
<dbReference type="OrthoDB" id="2801544at2759"/>
<dbReference type="GO" id="GO:0008270">
    <property type="term" value="F:zinc ion binding"/>
    <property type="evidence" value="ECO:0007669"/>
    <property type="project" value="InterPro"/>
</dbReference>
<dbReference type="Pfam" id="PF01844">
    <property type="entry name" value="HNH"/>
    <property type="match status" value="1"/>
</dbReference>
<keyword evidence="3" id="KW-0347">Helicase</keyword>
<comment type="caution">
    <text evidence="7">The sequence shown here is derived from an EMBL/GenBank/DDBJ whole genome shotgun (WGS) entry which is preliminary data.</text>
</comment>
<evidence type="ECO:0000256" key="1">
    <source>
        <dbReference type="ARBA" id="ARBA00022741"/>
    </source>
</evidence>
<evidence type="ECO:0000256" key="4">
    <source>
        <dbReference type="ARBA" id="ARBA00022840"/>
    </source>
</evidence>
<dbReference type="GO" id="GO:0004520">
    <property type="term" value="F:DNA endonuclease activity"/>
    <property type="evidence" value="ECO:0007669"/>
    <property type="project" value="TreeGrafter"/>
</dbReference>
<accession>A0A8T2IQ15</accession>
<dbReference type="GO" id="GO:0006281">
    <property type="term" value="P:DNA repair"/>
    <property type="evidence" value="ECO:0007669"/>
    <property type="project" value="TreeGrafter"/>
</dbReference>
<protein>
    <recommendedName>
        <fullName evidence="6">HNH domain-containing protein</fullName>
    </recommendedName>
</protein>
<evidence type="ECO:0000259" key="6">
    <source>
        <dbReference type="Pfam" id="PF01844"/>
    </source>
</evidence>
<evidence type="ECO:0000256" key="3">
    <source>
        <dbReference type="ARBA" id="ARBA00022806"/>
    </source>
</evidence>
<dbReference type="CDD" id="cd00085">
    <property type="entry name" value="HNHc"/>
    <property type="match status" value="1"/>
</dbReference>
<dbReference type="Proteomes" id="UP000812440">
    <property type="component" value="Chromosome 9"/>
</dbReference>
<dbReference type="InterPro" id="IPR002711">
    <property type="entry name" value="HNH"/>
</dbReference>
<evidence type="ECO:0000313" key="8">
    <source>
        <dbReference type="Proteomes" id="UP000812440"/>
    </source>
</evidence>
<dbReference type="GO" id="GO:0005524">
    <property type="term" value="F:ATP binding"/>
    <property type="evidence" value="ECO:0007669"/>
    <property type="project" value="UniProtKB-KW"/>
</dbReference>
<keyword evidence="1" id="KW-0547">Nucleotide-binding</keyword>
<dbReference type="PANTHER" id="PTHR45766">
    <property type="entry name" value="DNA ANNEALING HELICASE AND ENDONUCLEASE ZRANB3 FAMILY MEMBER"/>
    <property type="match status" value="1"/>
</dbReference>
<evidence type="ECO:0000313" key="7">
    <source>
        <dbReference type="EMBL" id="KAG8432236.1"/>
    </source>
</evidence>
<name>A0A8T2IQ15_9PIPI</name>
<keyword evidence="8" id="KW-1185">Reference proteome</keyword>
<reference evidence="7" key="1">
    <citation type="thesis" date="2020" institute="ProQuest LLC" country="789 East Eisenhower Parkway, Ann Arbor, MI, USA">
        <title>Comparative Genomics and Chromosome Evolution.</title>
        <authorList>
            <person name="Mudd A.B."/>
        </authorList>
    </citation>
    <scope>NUCLEOTIDE SEQUENCE</scope>
    <source>
        <strain evidence="7">Female2</strain>
        <tissue evidence="7">Blood</tissue>
    </source>
</reference>
<dbReference type="EMBL" id="JAACNH010000009">
    <property type="protein sequence ID" value="KAG8432236.1"/>
    <property type="molecule type" value="Genomic_DNA"/>
</dbReference>
<evidence type="ECO:0000256" key="5">
    <source>
        <dbReference type="SAM" id="MobiDB-lite"/>
    </source>
</evidence>
<organism evidence="7 8">
    <name type="scientific">Hymenochirus boettgeri</name>
    <name type="common">Congo dwarf clawed frog</name>
    <dbReference type="NCBI Taxonomy" id="247094"/>
    <lineage>
        <taxon>Eukaryota</taxon>
        <taxon>Metazoa</taxon>
        <taxon>Chordata</taxon>
        <taxon>Craniata</taxon>
        <taxon>Vertebrata</taxon>
        <taxon>Euteleostomi</taxon>
        <taxon>Amphibia</taxon>
        <taxon>Batrachia</taxon>
        <taxon>Anura</taxon>
        <taxon>Pipoidea</taxon>
        <taxon>Pipidae</taxon>
        <taxon>Pipinae</taxon>
        <taxon>Hymenochirus</taxon>
    </lineage>
</organism>
<dbReference type="AlphaFoldDB" id="A0A8T2IQ15"/>
<keyword evidence="4" id="KW-0067">ATP-binding</keyword>
<dbReference type="GO" id="GO:0004386">
    <property type="term" value="F:helicase activity"/>
    <property type="evidence" value="ECO:0007669"/>
    <property type="project" value="UniProtKB-KW"/>
</dbReference>
<dbReference type="GO" id="GO:0043596">
    <property type="term" value="C:nuclear replication fork"/>
    <property type="evidence" value="ECO:0007669"/>
    <property type="project" value="TreeGrafter"/>
</dbReference>
<dbReference type="Gene3D" id="1.10.30.50">
    <property type="match status" value="1"/>
</dbReference>
<dbReference type="GO" id="GO:0016787">
    <property type="term" value="F:hydrolase activity"/>
    <property type="evidence" value="ECO:0007669"/>
    <property type="project" value="UniProtKB-KW"/>
</dbReference>
<proteinExistence type="predicted"/>
<evidence type="ECO:0000256" key="2">
    <source>
        <dbReference type="ARBA" id="ARBA00022801"/>
    </source>
</evidence>
<keyword evidence="2" id="KW-0378">Hydrolase</keyword>
<dbReference type="GO" id="GO:0003676">
    <property type="term" value="F:nucleic acid binding"/>
    <property type="evidence" value="ECO:0007669"/>
    <property type="project" value="InterPro"/>
</dbReference>
<feature type="domain" description="HNH" evidence="6">
    <location>
        <begin position="238"/>
        <end position="273"/>
    </location>
</feature>
<dbReference type="PANTHER" id="PTHR45766:SF3">
    <property type="entry name" value="DNA ANNEALING HELICASE AND ENDONUCLEASE ZRANB3"/>
    <property type="match status" value="1"/>
</dbReference>